<dbReference type="InterPro" id="IPR016161">
    <property type="entry name" value="Ald_DH/histidinol_DH"/>
</dbReference>
<dbReference type="PROSITE" id="PS00687">
    <property type="entry name" value="ALDEHYDE_DEHYDR_GLU"/>
    <property type="match status" value="1"/>
</dbReference>
<dbReference type="Gene3D" id="3.40.605.10">
    <property type="entry name" value="Aldehyde Dehydrogenase, Chain A, domain 1"/>
    <property type="match status" value="1"/>
</dbReference>
<dbReference type="AlphaFoldDB" id="J9WCH3"/>
<dbReference type="InterPro" id="IPR016162">
    <property type="entry name" value="Ald_DH_N"/>
</dbReference>
<dbReference type="PATRIC" id="fig|1232724.3.peg.174"/>
<organism evidence="6 7">
    <name type="scientific">Mycobacterium indicus pranii (strain DSM 45239 / MTCC 9506)</name>
    <dbReference type="NCBI Taxonomy" id="1232724"/>
    <lineage>
        <taxon>Bacteria</taxon>
        <taxon>Bacillati</taxon>
        <taxon>Actinomycetota</taxon>
        <taxon>Actinomycetes</taxon>
        <taxon>Mycobacteriales</taxon>
        <taxon>Mycobacteriaceae</taxon>
        <taxon>Mycobacterium</taxon>
        <taxon>Mycobacterium avium complex (MAC)</taxon>
    </lineage>
</organism>
<evidence type="ECO:0000259" key="5">
    <source>
        <dbReference type="Pfam" id="PF00171"/>
    </source>
</evidence>
<evidence type="ECO:0000256" key="4">
    <source>
        <dbReference type="RuleBase" id="RU003345"/>
    </source>
</evidence>
<name>J9WCH3_MYCIP</name>
<accession>J9WCH3</accession>
<dbReference type="InterPro" id="IPR015590">
    <property type="entry name" value="Aldehyde_DH_dom"/>
</dbReference>
<dbReference type="EMBL" id="CP002275">
    <property type="protein sequence ID" value="AFS12152.1"/>
    <property type="molecule type" value="Genomic_DNA"/>
</dbReference>
<reference evidence="6 7" key="2">
    <citation type="journal article" date="2012" name="Nucleic Acids Res.">
        <title>Massive gene acquisitions in Mycobacterium indicus pranii provide a perspective on mycobacterial evolution.</title>
        <authorList>
            <person name="Saini V."/>
            <person name="Raghuvanshi S."/>
            <person name="Khurana J.P."/>
            <person name="Ahmed N."/>
            <person name="Hasnain S.E."/>
            <person name="Tyagi A.K."/>
            <person name="Tyagi A.K."/>
        </authorList>
    </citation>
    <scope>NUCLEOTIDE SEQUENCE [LARGE SCALE GENOMIC DNA]</scope>
    <source>
        <strain evidence="7">DSM 45239 / MTCC 9506</strain>
    </source>
</reference>
<dbReference type="Gene3D" id="3.40.309.10">
    <property type="entry name" value="Aldehyde Dehydrogenase, Chain A, domain 2"/>
    <property type="match status" value="1"/>
</dbReference>
<sequence>MLATSHQTALGILGSGDGAALDGFARKGQSTMTATAREVGDPDTAAARIVVRCPADGRIVGSVPEMSAAEVHEVAARLRAAQPAWEELGPHGRKKHLLRFLDWILDNEDRLVGTMQEETGKSWGDAAMEIAVAVDTINYFTKHAADFLADRAVKRDGPVSLTKNLRVFIRPHPLVGIITPWNGPLATPIVDGIPALMAGAAVLFKPSEVTPLTWSEVTRGWIEELGAPPVIACVTGGGAAGTAVLDEVDMIQFTGSIATGRKIAARAGERLIPHSVELGGKDAMIVLDDADIDRATSGAVWGGLWNSGQICVSVERIYVQERVYDEFVDKLVAKVRALRQGMDPDGSYTTEIGAMANERQVQIVERHVGEAVERGAVAVTGGRRKDEGLFFEPTVLTGVDHSMLCMREETFGPTLPVMKVKDDEEAIRLANDSSYGLAASVWTADEQRADRVARRLETGAVNINSALTATMLIPLPMVGWKSSGVGGRNGGAAGMLKFCRQQAIVSERFRLKSEPHWYPYVPRMSRLQKRLIRLTGAHDWRRRLGLRGPK</sequence>
<evidence type="ECO:0000256" key="1">
    <source>
        <dbReference type="ARBA" id="ARBA00009986"/>
    </source>
</evidence>
<dbReference type="InterPro" id="IPR029510">
    <property type="entry name" value="Ald_DH_CS_GLU"/>
</dbReference>
<dbReference type="InterPro" id="IPR050740">
    <property type="entry name" value="Aldehyde_DH_Superfamily"/>
</dbReference>
<evidence type="ECO:0000256" key="3">
    <source>
        <dbReference type="PROSITE-ProRule" id="PRU10007"/>
    </source>
</evidence>
<comment type="similarity">
    <text evidence="1 4">Belongs to the aldehyde dehydrogenase family.</text>
</comment>
<evidence type="ECO:0000256" key="2">
    <source>
        <dbReference type="ARBA" id="ARBA00023002"/>
    </source>
</evidence>
<dbReference type="SUPFAM" id="SSF53720">
    <property type="entry name" value="ALDH-like"/>
    <property type="match status" value="1"/>
</dbReference>
<dbReference type="FunFam" id="3.40.309.10:FF:000009">
    <property type="entry name" value="Aldehyde dehydrogenase A"/>
    <property type="match status" value="1"/>
</dbReference>
<feature type="active site" evidence="3">
    <location>
        <position position="277"/>
    </location>
</feature>
<dbReference type="Proteomes" id="UP000007329">
    <property type="component" value="Chromosome"/>
</dbReference>
<dbReference type="PANTHER" id="PTHR43353:SF5">
    <property type="entry name" value="SUCCINATE-SEMIALDEHYDE DEHYDROGENASE, MITOCHONDRIAL"/>
    <property type="match status" value="1"/>
</dbReference>
<dbReference type="GO" id="GO:0009450">
    <property type="term" value="P:gamma-aminobutyric acid catabolic process"/>
    <property type="evidence" value="ECO:0007669"/>
    <property type="project" value="TreeGrafter"/>
</dbReference>
<feature type="domain" description="Aldehyde dehydrogenase" evidence="5">
    <location>
        <begin position="47"/>
        <end position="503"/>
    </location>
</feature>
<dbReference type="GO" id="GO:0004777">
    <property type="term" value="F:succinate-semialdehyde dehydrogenase (NAD+) activity"/>
    <property type="evidence" value="ECO:0007669"/>
    <property type="project" value="TreeGrafter"/>
</dbReference>
<evidence type="ECO:0000313" key="6">
    <source>
        <dbReference type="EMBL" id="AFS12152.1"/>
    </source>
</evidence>
<dbReference type="HOGENOM" id="CLU_005391_5_1_11"/>
<keyword evidence="2 4" id="KW-0560">Oxidoreductase</keyword>
<proteinExistence type="inferred from homology"/>
<dbReference type="CDD" id="cd07099">
    <property type="entry name" value="ALDH_DDALDH"/>
    <property type="match status" value="1"/>
</dbReference>
<reference evidence="6 7" key="1">
    <citation type="journal article" date="2007" name="PLoS ONE">
        <title>Molecular analysis of a leprosy immunotherapeutic bacillus provides insights into Mycobacterium evolution.</title>
        <authorList>
            <person name="Ahmed N."/>
            <person name="Saini V."/>
            <person name="Raghuvanshi S."/>
            <person name="Khurana J.P."/>
            <person name="Tyagi A.K."/>
            <person name="Tyagi A.K."/>
            <person name="Hasnain S.E."/>
        </authorList>
    </citation>
    <scope>NUCLEOTIDE SEQUENCE [LARGE SCALE GENOMIC DNA]</scope>
    <source>
        <strain evidence="6">MTCC 9506</strain>
    </source>
</reference>
<dbReference type="InterPro" id="IPR016163">
    <property type="entry name" value="Ald_DH_C"/>
</dbReference>
<dbReference type="Pfam" id="PF00171">
    <property type="entry name" value="Aldedh"/>
    <property type="match status" value="1"/>
</dbReference>
<gene>
    <name evidence="6" type="ORF">MIP_00234</name>
</gene>
<protein>
    <submittedName>
        <fullName evidence="6">Putative succinate-semialdehyde dehydrogenase[NADP+] 2</fullName>
    </submittedName>
</protein>
<dbReference type="KEGG" id="mid:MIP_00234"/>
<evidence type="ECO:0000313" key="7">
    <source>
        <dbReference type="Proteomes" id="UP000007329"/>
    </source>
</evidence>
<dbReference type="PANTHER" id="PTHR43353">
    <property type="entry name" value="SUCCINATE-SEMIALDEHYDE DEHYDROGENASE, MITOCHONDRIAL"/>
    <property type="match status" value="1"/>
</dbReference>